<evidence type="ECO:0000256" key="3">
    <source>
        <dbReference type="ARBA" id="ARBA00023002"/>
    </source>
</evidence>
<dbReference type="PANTHER" id="PTHR43618:SF8">
    <property type="entry name" value="7ALPHA-HYDROXYSTEROID DEHYDROGENASE"/>
    <property type="match status" value="1"/>
</dbReference>
<dbReference type="InterPro" id="IPR002347">
    <property type="entry name" value="SDR_fam"/>
</dbReference>
<dbReference type="Pfam" id="PF13561">
    <property type="entry name" value="adh_short_C2"/>
    <property type="match status" value="1"/>
</dbReference>
<comment type="similarity">
    <text evidence="1">Belongs to the short-chain dehydrogenases/reductases (SDR) family.</text>
</comment>
<dbReference type="PANTHER" id="PTHR43618">
    <property type="entry name" value="7-ALPHA-HYDROXYSTEROID DEHYDROGENASE"/>
    <property type="match status" value="1"/>
</dbReference>
<dbReference type="InterPro" id="IPR036291">
    <property type="entry name" value="NAD(P)-bd_dom_sf"/>
</dbReference>
<comment type="caution">
    <text evidence="4">The sequence shown here is derived from an EMBL/GenBank/DDBJ whole genome shotgun (WGS) entry which is preliminary data.</text>
</comment>
<dbReference type="CDD" id="cd05233">
    <property type="entry name" value="SDR_c"/>
    <property type="match status" value="1"/>
</dbReference>
<reference evidence="4" key="1">
    <citation type="submission" date="2022-08" db="EMBL/GenBank/DDBJ databases">
        <authorList>
            <person name="Deng Y."/>
            <person name="Han X.-F."/>
            <person name="Zhang Y.-Q."/>
        </authorList>
    </citation>
    <scope>NUCLEOTIDE SEQUENCE</scope>
    <source>
        <strain evidence="4">CPCC 203386</strain>
    </source>
</reference>
<dbReference type="InterPro" id="IPR020904">
    <property type="entry name" value="Sc_DH/Rdtase_CS"/>
</dbReference>
<gene>
    <name evidence="4" type="ORF">N1032_13620</name>
</gene>
<dbReference type="PRINTS" id="PR00081">
    <property type="entry name" value="GDHRDH"/>
</dbReference>
<proteinExistence type="inferred from homology"/>
<sequence length="277" mass="28240">MTATMTTTTRPESSRPDVLFAVAGRGAVVTGAASGLGFAMARVLARNGARVLLVDAVPETLDAARAELAAEGLDVRSACADVRDADAMDAVMRDAAAWGSGLDIVFANAGISAGLGQRFGVGRLAEFDPQRWSEVLDVNLTGLMNTVRAAAEHVNDGDGRIIVTSSVAGLGPDPLVGYAYSSSKAAVTLFAQNAAAELAPRGINVNVIAPGSFLTAIGARNPGNTGMIDALTRATATKRIADPAEIEGLALLLASPAARHITGAVFVIDGGVMVTRN</sequence>
<name>A0ABT2H4A8_9MICO</name>
<dbReference type="Proteomes" id="UP001165586">
    <property type="component" value="Unassembled WGS sequence"/>
</dbReference>
<evidence type="ECO:0000256" key="2">
    <source>
        <dbReference type="ARBA" id="ARBA00022857"/>
    </source>
</evidence>
<dbReference type="RefSeq" id="WP_259539643.1">
    <property type="nucleotide sequence ID" value="NZ_JANLCJ010000004.1"/>
</dbReference>
<organism evidence="4 5">
    <name type="scientific">Herbiconiux daphne</name>
    <dbReference type="NCBI Taxonomy" id="2970914"/>
    <lineage>
        <taxon>Bacteria</taxon>
        <taxon>Bacillati</taxon>
        <taxon>Actinomycetota</taxon>
        <taxon>Actinomycetes</taxon>
        <taxon>Micrococcales</taxon>
        <taxon>Microbacteriaceae</taxon>
        <taxon>Herbiconiux</taxon>
    </lineage>
</organism>
<evidence type="ECO:0000256" key="1">
    <source>
        <dbReference type="ARBA" id="ARBA00006484"/>
    </source>
</evidence>
<dbReference type="InterPro" id="IPR052178">
    <property type="entry name" value="Sec_Metab_Biosynth_SDR"/>
</dbReference>
<evidence type="ECO:0000313" key="5">
    <source>
        <dbReference type="Proteomes" id="UP001165586"/>
    </source>
</evidence>
<accession>A0ABT2H4A8</accession>
<dbReference type="Gene3D" id="3.40.50.720">
    <property type="entry name" value="NAD(P)-binding Rossmann-like Domain"/>
    <property type="match status" value="1"/>
</dbReference>
<dbReference type="PRINTS" id="PR00080">
    <property type="entry name" value="SDRFAMILY"/>
</dbReference>
<dbReference type="PROSITE" id="PS00061">
    <property type="entry name" value="ADH_SHORT"/>
    <property type="match status" value="1"/>
</dbReference>
<evidence type="ECO:0000313" key="4">
    <source>
        <dbReference type="EMBL" id="MCS5734777.1"/>
    </source>
</evidence>
<dbReference type="EMBL" id="JANLCJ010000004">
    <property type="protein sequence ID" value="MCS5734777.1"/>
    <property type="molecule type" value="Genomic_DNA"/>
</dbReference>
<protein>
    <submittedName>
        <fullName evidence="4">SDR family oxidoreductase</fullName>
    </submittedName>
</protein>
<keyword evidence="2" id="KW-0521">NADP</keyword>
<keyword evidence="3" id="KW-0560">Oxidoreductase</keyword>
<keyword evidence="5" id="KW-1185">Reference proteome</keyword>
<dbReference type="SUPFAM" id="SSF51735">
    <property type="entry name" value="NAD(P)-binding Rossmann-fold domains"/>
    <property type="match status" value="1"/>
</dbReference>